<dbReference type="Proteomes" id="UP000199502">
    <property type="component" value="Unassembled WGS sequence"/>
</dbReference>
<dbReference type="Gene3D" id="3.30.365.10">
    <property type="entry name" value="Aldehyde oxidase/xanthine dehydrogenase, molybdopterin binding domain"/>
    <property type="match status" value="4"/>
</dbReference>
<dbReference type="InterPro" id="IPR036856">
    <property type="entry name" value="Ald_Oxase/Xan_DH_a/b_sf"/>
</dbReference>
<dbReference type="GO" id="GO:0046872">
    <property type="term" value="F:metal ion binding"/>
    <property type="evidence" value="ECO:0007669"/>
    <property type="project" value="UniProtKB-KW"/>
</dbReference>
<accession>A0A1G5JKL8</accession>
<dbReference type="InterPro" id="IPR046867">
    <property type="entry name" value="AldOxase/xan_DH_MoCoBD2"/>
</dbReference>
<evidence type="ECO:0000259" key="5">
    <source>
        <dbReference type="PROSITE" id="PS51007"/>
    </source>
</evidence>
<dbReference type="InterPro" id="IPR037165">
    <property type="entry name" value="AldOxase/xan_DH_Mopterin-bd_sf"/>
</dbReference>
<keyword evidence="1 4" id="KW-0349">Heme</keyword>
<dbReference type="GO" id="GO:0016491">
    <property type="term" value="F:oxidoreductase activity"/>
    <property type="evidence" value="ECO:0007669"/>
    <property type="project" value="InterPro"/>
</dbReference>
<dbReference type="RefSeq" id="WP_090747086.1">
    <property type="nucleotide sequence ID" value="NZ_FMVT01000013.1"/>
</dbReference>
<dbReference type="Pfam" id="PF02738">
    <property type="entry name" value="MoCoBD_1"/>
    <property type="match status" value="1"/>
</dbReference>
<dbReference type="GO" id="GO:0020037">
    <property type="term" value="F:heme binding"/>
    <property type="evidence" value="ECO:0007669"/>
    <property type="project" value="InterPro"/>
</dbReference>
<gene>
    <name evidence="6" type="ORF">SAMN05660710_03256</name>
</gene>
<sequence>MSEPLPGLLSIFDDRPEGRISFLQIDETGRVTARNGHVDLGTGIETALAQIVAEELDLPLSDVRIVLGDTASTPNQGPTIASETIQVAAHPLRLAAAQARQALAGLAARQFNAPAAEITTEGGAVHWRDASIHYGPLIAGTQLTMRLDLEVPVKDPADYRIVGRPMGRVDLPAKLTGAFTYIHDLRLDGMLHGHVLRPPYAGRDSGDFVGRSLIGVDRASVQGMPGLVDIVVEGDFVGVVAETPQQAQAIAEALRVDWRMPPPLPPMEPLAQTIKDQPSTPRLLDSTGDFPRGLAECHSTLARTYLWPFHEHGSIGPSCGVADWQDGAPVVWSGTQNPHMLQGDLALLVGLAPEQLEVRRLQAAGCYGRNCADDVCGDALLLSRAVRRPVRVQLTRAQEHLWEPKGAAQLMEVQGGIGLSGDLHAYGFDSWYPSNRGPNLALLLTGRISPEPHHAMMGDRTIVPPYRVPHKRITCHDLAPIVRAAWMRGVSALPNTFAHESFIDELAHEAGEDPVAFRLRHLDDPRQADLVRRTADEAGWQSGRGPRLRRQGRMAYGQGFAYATYVHGAFPGTAAASAAWVCDVAVDTETGEVTLTRVFVGQDQGLVINPDGVRAQIHGNVIQTASRTLTEEVTFDAIAPVAKSWASYPIQSFAQVPEIRTMLVERPGDPALGVGESAAVPAAAAIANAIFDATGIRLREAPFTPEKLRAALAANVAAALPAPPRPVRKRRWRGIAALGGALTAGALALPLHSAIPLSRAPSPSQFTSETLARGAEVFGAANCAGCHTAQSGAPSAGGRPMETPFGTVYSTNLTPDPQTGLGQWSYAAFERAMRHGISRDGKNLYPAFPYTNFARIDDGDMQALYAYLQTLPPVRAETPRAAMLTPVNLRPVNAVWNAMFHDPAPLTPDPAQSEAWNRGRYLVKAAGHCSACHTPRNALGAEDASRAFAGAMVGTDWAPPLAGPEAGARGWDQPAFAAYLRDGHAPGIASASGKMAEIVASLGAVPDADIQAMATYLASQVTDAPPLPRIEAEVPPGPTSRLFEAACASCHLPGLSGAETAAQVPLTMSSAIRAPQPDAVIGVIRDGIEAPLSLPLRDMPAFGAELDQARIAELANYLRARFAPDLEAWR</sequence>
<keyword evidence="7" id="KW-1185">Reference proteome</keyword>
<name>A0A1G5JKL8_9RHOB</name>
<dbReference type="Gene3D" id="3.90.1170.50">
    <property type="entry name" value="Aldehyde oxidase/xanthine dehydrogenase, a/b hammerhead"/>
    <property type="match status" value="1"/>
</dbReference>
<dbReference type="OrthoDB" id="9767994at2"/>
<dbReference type="InterPro" id="IPR008274">
    <property type="entry name" value="AldOxase/xan_DH_MoCoBD1"/>
</dbReference>
<dbReference type="SMART" id="SM01008">
    <property type="entry name" value="Ald_Xan_dh_C"/>
    <property type="match status" value="1"/>
</dbReference>
<dbReference type="PANTHER" id="PTHR47495:SF1">
    <property type="entry name" value="BLL3820 PROTEIN"/>
    <property type="match status" value="1"/>
</dbReference>
<reference evidence="6 7" key="1">
    <citation type="submission" date="2016-10" db="EMBL/GenBank/DDBJ databases">
        <authorList>
            <person name="de Groot N.N."/>
        </authorList>
    </citation>
    <scope>NUCLEOTIDE SEQUENCE [LARGE SCALE GENOMIC DNA]</scope>
    <source>
        <strain evidence="6 7">CGMCC 1.8925</strain>
    </source>
</reference>
<keyword evidence="2 4" id="KW-0479">Metal-binding</keyword>
<dbReference type="InterPro" id="IPR000674">
    <property type="entry name" value="Ald_Oxase/Xan_DH_a/b"/>
</dbReference>
<keyword evidence="3 4" id="KW-0408">Iron</keyword>
<dbReference type="Pfam" id="PF20256">
    <property type="entry name" value="MoCoBD_2"/>
    <property type="match status" value="2"/>
</dbReference>
<protein>
    <submittedName>
        <fullName evidence="6">Nicotinate dehydrogenase subunit B</fullName>
    </submittedName>
</protein>
<feature type="domain" description="Cytochrome c" evidence="5">
    <location>
        <begin position="914"/>
        <end position="1021"/>
    </location>
</feature>
<evidence type="ECO:0000256" key="2">
    <source>
        <dbReference type="ARBA" id="ARBA00022723"/>
    </source>
</evidence>
<dbReference type="EMBL" id="FMVT01000013">
    <property type="protein sequence ID" value="SCY88430.1"/>
    <property type="molecule type" value="Genomic_DNA"/>
</dbReference>
<dbReference type="InterPro" id="IPR036909">
    <property type="entry name" value="Cyt_c-like_dom_sf"/>
</dbReference>
<dbReference type="Gene3D" id="1.10.760.10">
    <property type="entry name" value="Cytochrome c-like domain"/>
    <property type="match status" value="3"/>
</dbReference>
<dbReference type="PROSITE" id="PS51007">
    <property type="entry name" value="CYTC"/>
    <property type="match status" value="3"/>
</dbReference>
<dbReference type="InterPro" id="IPR009056">
    <property type="entry name" value="Cyt_c-like_dom"/>
</dbReference>
<feature type="domain" description="Cytochrome c" evidence="5">
    <location>
        <begin position="1032"/>
        <end position="1122"/>
    </location>
</feature>
<dbReference type="SUPFAM" id="SSF46626">
    <property type="entry name" value="Cytochrome c"/>
    <property type="match status" value="3"/>
</dbReference>
<dbReference type="SUPFAM" id="SSF54665">
    <property type="entry name" value="CO dehydrogenase molybdoprotein N-domain-like"/>
    <property type="match status" value="1"/>
</dbReference>
<dbReference type="Pfam" id="PF13442">
    <property type="entry name" value="Cytochrome_CBB3"/>
    <property type="match status" value="1"/>
</dbReference>
<dbReference type="SUPFAM" id="SSF56003">
    <property type="entry name" value="Molybdenum cofactor-binding domain"/>
    <property type="match status" value="2"/>
</dbReference>
<dbReference type="GO" id="GO:0009055">
    <property type="term" value="F:electron transfer activity"/>
    <property type="evidence" value="ECO:0007669"/>
    <property type="project" value="InterPro"/>
</dbReference>
<dbReference type="STRING" id="336292.SAMN05660710_03256"/>
<dbReference type="PANTHER" id="PTHR47495">
    <property type="entry name" value="ALDEHYDE DEHYDROGENASE"/>
    <property type="match status" value="1"/>
</dbReference>
<feature type="domain" description="Cytochrome c" evidence="5">
    <location>
        <begin position="769"/>
        <end position="872"/>
    </location>
</feature>
<evidence type="ECO:0000256" key="4">
    <source>
        <dbReference type="PROSITE-ProRule" id="PRU00433"/>
    </source>
</evidence>
<evidence type="ECO:0000313" key="7">
    <source>
        <dbReference type="Proteomes" id="UP000199502"/>
    </source>
</evidence>
<evidence type="ECO:0000256" key="3">
    <source>
        <dbReference type="ARBA" id="ARBA00023004"/>
    </source>
</evidence>
<proteinExistence type="predicted"/>
<dbReference type="AlphaFoldDB" id="A0A1G5JKL8"/>
<evidence type="ECO:0000256" key="1">
    <source>
        <dbReference type="ARBA" id="ARBA00022617"/>
    </source>
</evidence>
<evidence type="ECO:0000313" key="6">
    <source>
        <dbReference type="EMBL" id="SCY88430.1"/>
    </source>
</evidence>
<dbReference type="Pfam" id="PF00034">
    <property type="entry name" value="Cytochrom_C"/>
    <property type="match status" value="1"/>
</dbReference>
<dbReference type="InterPro" id="IPR052516">
    <property type="entry name" value="N-heterocyclic_Hydroxylase"/>
</dbReference>
<organism evidence="6 7">
    <name type="scientific">Paracoccus tibetensis</name>
    <dbReference type="NCBI Taxonomy" id="336292"/>
    <lineage>
        <taxon>Bacteria</taxon>
        <taxon>Pseudomonadati</taxon>
        <taxon>Pseudomonadota</taxon>
        <taxon>Alphaproteobacteria</taxon>
        <taxon>Rhodobacterales</taxon>
        <taxon>Paracoccaceae</taxon>
        <taxon>Paracoccus</taxon>
    </lineage>
</organism>